<gene>
    <name evidence="2" type="ORF">MSLAZ_3086</name>
</gene>
<organism evidence="2 3">
    <name type="scientific">Methanosarcina lacustris Z-7289</name>
    <dbReference type="NCBI Taxonomy" id="1434111"/>
    <lineage>
        <taxon>Archaea</taxon>
        <taxon>Methanobacteriati</taxon>
        <taxon>Methanobacteriota</taxon>
        <taxon>Stenosarchaea group</taxon>
        <taxon>Methanomicrobia</taxon>
        <taxon>Methanosarcinales</taxon>
        <taxon>Methanosarcinaceae</taxon>
        <taxon>Methanosarcina</taxon>
    </lineage>
</organism>
<evidence type="ECO:0008006" key="4">
    <source>
        <dbReference type="Google" id="ProtNLM"/>
    </source>
</evidence>
<feature type="transmembrane region" description="Helical" evidence="1">
    <location>
        <begin position="58"/>
        <end position="84"/>
    </location>
</feature>
<dbReference type="Proteomes" id="UP000033072">
    <property type="component" value="Chromosome"/>
</dbReference>
<evidence type="ECO:0000313" key="3">
    <source>
        <dbReference type="Proteomes" id="UP000033072"/>
    </source>
</evidence>
<reference evidence="2 3" key="1">
    <citation type="submission" date="2014-07" db="EMBL/GenBank/DDBJ databases">
        <title>Methanogenic archaea and the global carbon cycle.</title>
        <authorList>
            <person name="Henriksen J.R."/>
            <person name="Luke J."/>
            <person name="Reinhart S."/>
            <person name="Benedict M.N."/>
            <person name="Youngblut N.D."/>
            <person name="Metcalf M.E."/>
            <person name="Whitaker R.J."/>
            <person name="Metcalf W.W."/>
        </authorList>
    </citation>
    <scope>NUCLEOTIDE SEQUENCE [LARGE SCALE GENOMIC DNA]</scope>
    <source>
        <strain evidence="2 3">Z-7289</strain>
    </source>
</reference>
<keyword evidence="1" id="KW-0812">Transmembrane</keyword>
<keyword evidence="1" id="KW-1133">Transmembrane helix</keyword>
<proteinExistence type="predicted"/>
<name>A0A0E3S9P6_9EURY</name>
<evidence type="ECO:0000256" key="1">
    <source>
        <dbReference type="SAM" id="Phobius"/>
    </source>
</evidence>
<feature type="transmembrane region" description="Helical" evidence="1">
    <location>
        <begin position="148"/>
        <end position="167"/>
    </location>
</feature>
<keyword evidence="3" id="KW-1185">Reference proteome</keyword>
<evidence type="ECO:0000313" key="2">
    <source>
        <dbReference type="EMBL" id="AKB76347.1"/>
    </source>
</evidence>
<feature type="transmembrane region" description="Helical" evidence="1">
    <location>
        <begin position="26"/>
        <end position="46"/>
    </location>
</feature>
<dbReference type="EMBL" id="CP009515">
    <property type="protein sequence ID" value="AKB76347.1"/>
    <property type="molecule type" value="Genomic_DNA"/>
</dbReference>
<keyword evidence="1" id="KW-0472">Membrane</keyword>
<dbReference type="AlphaFoldDB" id="A0A0E3S9P6"/>
<dbReference type="HOGENOM" id="CLU_1485901_0_0_2"/>
<dbReference type="KEGG" id="mls:MSLAZ_3086"/>
<protein>
    <recommendedName>
        <fullName evidence="4">Transmembrane protein</fullName>
    </recommendedName>
</protein>
<dbReference type="PATRIC" id="fig|1434111.4.peg.4070"/>
<feature type="transmembrane region" description="Helical" evidence="1">
    <location>
        <begin position="122"/>
        <end position="142"/>
    </location>
</feature>
<sequence length="196" mass="23226">MFGQQKEIECELFELYNKNIDRFFSIIKFMFVIFGIYILTFSNLYGELNIHAFDKVPIISIYSLLSCLLFISIALIVPCSQLVLPKERKFKQMESSIQLREEDELKIHNNKLFLVVQQQENYYIFSFLLILLSLSFFCSYFVPLAICVSIPVFIISLLYYLTFTEWIKKENGNYSAYKKRVIDIDFDETEKCDQLP</sequence>
<accession>A0A0E3S9P6</accession>